<evidence type="ECO:0000313" key="3">
    <source>
        <dbReference type="Proteomes" id="UP001152797"/>
    </source>
</evidence>
<protein>
    <submittedName>
        <fullName evidence="2">Retrovirus-related Pol polyprotein from transposon TNT 1-94</fullName>
    </submittedName>
</protein>
<sequence>MQYAVKEAARHMSQPRECDMKAVNTLAAYLQSHLAAGRVVTCDPPGKDGDRAVLRLRLGRVSREQGKHRLPCGYSLWSCGCSHNPHATRTASYQQPRCGTETFFRAAREAIYLRDLIALDFGQLCGKRADSSLVQASKCIGLHSDQAACMENLFEQNSTTELEAPPGRADSPPDYFERMSANELQQWREAEDRFVGVRVEHSNYGDGSPFSGHS</sequence>
<evidence type="ECO:0000313" key="2">
    <source>
        <dbReference type="EMBL" id="CAL4769099.1"/>
    </source>
</evidence>
<dbReference type="Proteomes" id="UP001152797">
    <property type="component" value="Unassembled WGS sequence"/>
</dbReference>
<keyword evidence="3" id="KW-1185">Reference proteome</keyword>
<reference evidence="2 3" key="2">
    <citation type="submission" date="2024-05" db="EMBL/GenBank/DDBJ databases">
        <authorList>
            <person name="Chen Y."/>
            <person name="Shah S."/>
            <person name="Dougan E. K."/>
            <person name="Thang M."/>
            <person name="Chan C."/>
        </authorList>
    </citation>
    <scope>NUCLEOTIDE SEQUENCE [LARGE SCALE GENOMIC DNA]</scope>
</reference>
<reference evidence="1" key="1">
    <citation type="submission" date="2022-10" db="EMBL/GenBank/DDBJ databases">
        <authorList>
            <person name="Chen Y."/>
            <person name="Dougan E. K."/>
            <person name="Chan C."/>
            <person name="Rhodes N."/>
            <person name="Thang M."/>
        </authorList>
    </citation>
    <scope>NUCLEOTIDE SEQUENCE</scope>
</reference>
<accession>A0A9P1FPL6</accession>
<evidence type="ECO:0000313" key="1">
    <source>
        <dbReference type="EMBL" id="CAI3981787.1"/>
    </source>
</evidence>
<proteinExistence type="predicted"/>
<dbReference type="EMBL" id="CAMXCT020000662">
    <property type="protein sequence ID" value="CAL1135162.1"/>
    <property type="molecule type" value="Genomic_DNA"/>
</dbReference>
<dbReference type="EMBL" id="CAMXCT030000662">
    <property type="protein sequence ID" value="CAL4769099.1"/>
    <property type="molecule type" value="Genomic_DNA"/>
</dbReference>
<dbReference type="OrthoDB" id="446275at2759"/>
<gene>
    <name evidence="1" type="ORF">C1SCF055_LOCUS9547</name>
</gene>
<name>A0A9P1FPL6_9DINO</name>
<comment type="caution">
    <text evidence="1">The sequence shown here is derived from an EMBL/GenBank/DDBJ whole genome shotgun (WGS) entry which is preliminary data.</text>
</comment>
<dbReference type="AlphaFoldDB" id="A0A9P1FPL6"/>
<dbReference type="EMBL" id="CAMXCT010000662">
    <property type="protein sequence ID" value="CAI3981787.1"/>
    <property type="molecule type" value="Genomic_DNA"/>
</dbReference>
<organism evidence="1">
    <name type="scientific">Cladocopium goreaui</name>
    <dbReference type="NCBI Taxonomy" id="2562237"/>
    <lineage>
        <taxon>Eukaryota</taxon>
        <taxon>Sar</taxon>
        <taxon>Alveolata</taxon>
        <taxon>Dinophyceae</taxon>
        <taxon>Suessiales</taxon>
        <taxon>Symbiodiniaceae</taxon>
        <taxon>Cladocopium</taxon>
    </lineage>
</organism>